<dbReference type="AlphaFoldDB" id="A0A851HGZ6"/>
<organism evidence="2 3">
    <name type="scientific">Candidatus Phytoplasma pruni</name>
    <dbReference type="NCBI Taxonomy" id="479893"/>
    <lineage>
        <taxon>Bacteria</taxon>
        <taxon>Bacillati</taxon>
        <taxon>Mycoplasmatota</taxon>
        <taxon>Mollicutes</taxon>
        <taxon>Acholeplasmatales</taxon>
        <taxon>Acholeplasmataceae</taxon>
        <taxon>Candidatus Phytoplasma</taxon>
        <taxon>16SrIII (X-disease group)</taxon>
    </lineage>
</organism>
<proteinExistence type="predicted"/>
<keyword evidence="3" id="KW-1185">Reference proteome</keyword>
<evidence type="ECO:0000313" key="2">
    <source>
        <dbReference type="EMBL" id="NWN45890.1"/>
    </source>
</evidence>
<gene>
    <name evidence="2" type="ORF">HR065_02220</name>
</gene>
<dbReference type="Proteomes" id="UP000568109">
    <property type="component" value="Unassembled WGS sequence"/>
</dbReference>
<comment type="caution">
    <text evidence="2">The sequence shown here is derived from an EMBL/GenBank/DDBJ whole genome shotgun (WGS) entry which is preliminary data.</text>
</comment>
<name>A0A851HGZ6_9MOLU</name>
<evidence type="ECO:0000256" key="1">
    <source>
        <dbReference type="SAM" id="MobiDB-lite"/>
    </source>
</evidence>
<protein>
    <submittedName>
        <fullName evidence="2">Uncharacterized protein</fullName>
    </submittedName>
</protein>
<feature type="region of interest" description="Disordered" evidence="1">
    <location>
        <begin position="1"/>
        <end position="23"/>
    </location>
</feature>
<sequence>MNQEKEQIFKAGGNSSAKKNTNTTTNDLEQIKEFLQTLGTPFIYNVFITTHKTNKQHYQEANYNPRKKTLFTDESIQKEIQSFKEEIIKKDTKTPHSPEKESHKSPINPYTLSSEPIFQTLYKNEQKNRIKNILAAIPTIKLNTLKLLRLDPHKKDKYNKLFPTNYKNTSTGILYYREEDLPIINEFIYRQRKGIGYAVIKKRSDKKWFNFDGKEYPLSPNTLFHQENNTQYYLDLKGKKYYKLLIERNQKDGTIEKEPIVLDHTTQLSPAKIKEINQLQQQLTQRFDIKTFEKIQKILIENSFSS</sequence>
<dbReference type="EMBL" id="JABUOH010000049">
    <property type="protein sequence ID" value="NWN45890.1"/>
    <property type="molecule type" value="Genomic_DNA"/>
</dbReference>
<evidence type="ECO:0000313" key="3">
    <source>
        <dbReference type="Proteomes" id="UP000568109"/>
    </source>
</evidence>
<accession>A0A851HGZ6</accession>
<dbReference type="RefSeq" id="WP_178734275.1">
    <property type="nucleotide sequence ID" value="NZ_JABUOH010000049.1"/>
</dbReference>
<reference evidence="2 3" key="1">
    <citation type="submission" date="2020-06" db="EMBL/GenBank/DDBJ databases">
        <title>Draft genome sequence of Candidatus Phytoplasma pruni (X-disease group, subgroup 16SrIII-B) strain ChTDIII from Argentina.</title>
        <authorList>
            <person name="Fernandez F.D."/>
            <person name="Zuebert C."/>
            <person name="Huettel B."/>
            <person name="Kube M."/>
            <person name="Conci L.R."/>
        </authorList>
    </citation>
    <scope>NUCLEOTIDE SEQUENCE [LARGE SCALE GENOMIC DNA]</scope>
    <source>
        <strain evidence="2 3">ChTDIII</strain>
    </source>
</reference>